<dbReference type="InterPro" id="IPR027417">
    <property type="entry name" value="P-loop_NTPase"/>
</dbReference>
<keyword evidence="2" id="KW-0547">Nucleotide-binding</keyword>
<dbReference type="STRING" id="307972.A0A2G8KJ08"/>
<dbReference type="GO" id="GO:0015630">
    <property type="term" value="C:microtubule cytoskeleton"/>
    <property type="evidence" value="ECO:0007669"/>
    <property type="project" value="TreeGrafter"/>
</dbReference>
<feature type="region of interest" description="Disordered" evidence="6">
    <location>
        <begin position="122"/>
        <end position="142"/>
    </location>
</feature>
<dbReference type="GO" id="GO:0005524">
    <property type="term" value="F:ATP binding"/>
    <property type="evidence" value="ECO:0007669"/>
    <property type="project" value="UniProtKB-KW"/>
</dbReference>
<dbReference type="Proteomes" id="UP000230750">
    <property type="component" value="Unassembled WGS sequence"/>
</dbReference>
<sequence length="178" mass="19405">MGTNRSGEEIVKTKLQLVDLAGSECVGVSGVKGTALREASFINRSLSALADVLGALAEQRPHIPYRNSRLTHLLQDSIGGMPSYSSYVASLLHVVSLRDSSMPRLWIQGKAGTTWASEKKASYWRPTSGGGSRSPVVTRTRRSHSLTSIHREHSLEVTTPNRLLYSEGNRFGYRGAPP</sequence>
<comment type="caution">
    <text evidence="8">The sequence shown here is derived from an EMBL/GenBank/DDBJ whole genome shotgun (WGS) entry which is preliminary data.</text>
</comment>
<evidence type="ECO:0000256" key="5">
    <source>
        <dbReference type="PROSITE-ProRule" id="PRU00283"/>
    </source>
</evidence>
<accession>A0A2G8KJ08</accession>
<gene>
    <name evidence="8" type="ORF">BSL78_15131</name>
</gene>
<feature type="domain" description="Kinesin motor" evidence="7">
    <location>
        <begin position="1"/>
        <end position="114"/>
    </location>
</feature>
<dbReference type="GO" id="GO:0007018">
    <property type="term" value="P:microtubule-based movement"/>
    <property type="evidence" value="ECO:0007669"/>
    <property type="project" value="InterPro"/>
</dbReference>
<keyword evidence="3" id="KW-0067">ATP-binding</keyword>
<organism evidence="8 9">
    <name type="scientific">Stichopus japonicus</name>
    <name type="common">Sea cucumber</name>
    <dbReference type="NCBI Taxonomy" id="307972"/>
    <lineage>
        <taxon>Eukaryota</taxon>
        <taxon>Metazoa</taxon>
        <taxon>Echinodermata</taxon>
        <taxon>Eleutherozoa</taxon>
        <taxon>Echinozoa</taxon>
        <taxon>Holothuroidea</taxon>
        <taxon>Aspidochirotacea</taxon>
        <taxon>Aspidochirotida</taxon>
        <taxon>Stichopodidae</taxon>
        <taxon>Apostichopus</taxon>
    </lineage>
</organism>
<dbReference type="Gene3D" id="3.40.850.10">
    <property type="entry name" value="Kinesin motor domain"/>
    <property type="match status" value="1"/>
</dbReference>
<dbReference type="InterPro" id="IPR027640">
    <property type="entry name" value="Kinesin-like_fam"/>
</dbReference>
<evidence type="ECO:0000256" key="4">
    <source>
        <dbReference type="ARBA" id="ARBA00023212"/>
    </source>
</evidence>
<evidence type="ECO:0000256" key="3">
    <source>
        <dbReference type="ARBA" id="ARBA00022840"/>
    </source>
</evidence>
<evidence type="ECO:0000256" key="6">
    <source>
        <dbReference type="SAM" id="MobiDB-lite"/>
    </source>
</evidence>
<reference evidence="8 9" key="1">
    <citation type="journal article" date="2017" name="PLoS Biol.">
        <title>The sea cucumber genome provides insights into morphological evolution and visceral regeneration.</title>
        <authorList>
            <person name="Zhang X."/>
            <person name="Sun L."/>
            <person name="Yuan J."/>
            <person name="Sun Y."/>
            <person name="Gao Y."/>
            <person name="Zhang L."/>
            <person name="Li S."/>
            <person name="Dai H."/>
            <person name="Hamel J.F."/>
            <person name="Liu C."/>
            <person name="Yu Y."/>
            <person name="Liu S."/>
            <person name="Lin W."/>
            <person name="Guo K."/>
            <person name="Jin S."/>
            <person name="Xu P."/>
            <person name="Storey K.B."/>
            <person name="Huan P."/>
            <person name="Zhang T."/>
            <person name="Zhou Y."/>
            <person name="Zhang J."/>
            <person name="Lin C."/>
            <person name="Li X."/>
            <person name="Xing L."/>
            <person name="Huo D."/>
            <person name="Sun M."/>
            <person name="Wang L."/>
            <person name="Mercier A."/>
            <person name="Li F."/>
            <person name="Yang H."/>
            <person name="Xiang J."/>
        </authorList>
    </citation>
    <scope>NUCLEOTIDE SEQUENCE [LARGE SCALE GENOMIC DNA]</scope>
    <source>
        <strain evidence="8">Shaxun</strain>
        <tissue evidence="8">Muscle</tissue>
    </source>
</reference>
<dbReference type="GO" id="GO:0003777">
    <property type="term" value="F:microtubule motor activity"/>
    <property type="evidence" value="ECO:0007669"/>
    <property type="project" value="InterPro"/>
</dbReference>
<dbReference type="Pfam" id="PF00225">
    <property type="entry name" value="Kinesin"/>
    <property type="match status" value="1"/>
</dbReference>
<comment type="similarity">
    <text evidence="5">Belongs to the TRAFAC class myosin-kinesin ATPase superfamily. Kinesin family.</text>
</comment>
<comment type="caution">
    <text evidence="5">Lacks conserved residue(s) required for the propagation of feature annotation.</text>
</comment>
<dbReference type="OrthoDB" id="3176171at2759"/>
<keyword evidence="4" id="KW-0963">Cytoplasm</keyword>
<dbReference type="SUPFAM" id="SSF52540">
    <property type="entry name" value="P-loop containing nucleoside triphosphate hydrolases"/>
    <property type="match status" value="1"/>
</dbReference>
<evidence type="ECO:0000256" key="1">
    <source>
        <dbReference type="ARBA" id="ARBA00004245"/>
    </source>
</evidence>
<protein>
    <submittedName>
        <fullName evidence="8">Kinesin-like KIF25</fullName>
    </submittedName>
</protein>
<dbReference type="AlphaFoldDB" id="A0A2G8KJ08"/>
<evidence type="ECO:0000259" key="7">
    <source>
        <dbReference type="PROSITE" id="PS50067"/>
    </source>
</evidence>
<dbReference type="InterPro" id="IPR036961">
    <property type="entry name" value="Kinesin_motor_dom_sf"/>
</dbReference>
<dbReference type="PROSITE" id="PS50067">
    <property type="entry name" value="KINESIN_MOTOR_2"/>
    <property type="match status" value="1"/>
</dbReference>
<evidence type="ECO:0000313" key="9">
    <source>
        <dbReference type="Proteomes" id="UP000230750"/>
    </source>
</evidence>
<dbReference type="InterPro" id="IPR001752">
    <property type="entry name" value="Kinesin_motor_dom"/>
</dbReference>
<dbReference type="EMBL" id="MRZV01000546">
    <property type="protein sequence ID" value="PIK47983.1"/>
    <property type="molecule type" value="Genomic_DNA"/>
</dbReference>
<evidence type="ECO:0000313" key="8">
    <source>
        <dbReference type="EMBL" id="PIK47983.1"/>
    </source>
</evidence>
<comment type="subcellular location">
    <subcellularLocation>
        <location evidence="1">Cytoplasm</location>
        <location evidence="1">Cytoskeleton</location>
    </subcellularLocation>
</comment>
<name>A0A2G8KJ08_STIJA</name>
<dbReference type="PRINTS" id="PR00380">
    <property type="entry name" value="KINESINHEAVY"/>
</dbReference>
<dbReference type="GO" id="GO:0008017">
    <property type="term" value="F:microtubule binding"/>
    <property type="evidence" value="ECO:0007669"/>
    <property type="project" value="InterPro"/>
</dbReference>
<proteinExistence type="inferred from homology"/>
<keyword evidence="4" id="KW-0206">Cytoskeleton</keyword>
<dbReference type="PANTHER" id="PTHR47972">
    <property type="entry name" value="KINESIN-LIKE PROTEIN KLP-3"/>
    <property type="match status" value="1"/>
</dbReference>
<keyword evidence="9" id="KW-1185">Reference proteome</keyword>
<evidence type="ECO:0000256" key="2">
    <source>
        <dbReference type="ARBA" id="ARBA00022741"/>
    </source>
</evidence>
<dbReference type="PANTHER" id="PTHR47972:SF63">
    <property type="entry name" value="KINESIN FAMILY MEMBER 25"/>
    <property type="match status" value="1"/>
</dbReference>